<sequence length="161" mass="18604">MKMYKFLETRELLSFSLVDPLELEIRESSSSSERTFPDSRIVGGNTREIRVTKRSCSFIRGTKIRHGPFDITETKTQKSNMFMTWINVQRETGAYFYGKLHGVKTETVESGEKGEVAHRRTTTTTYKRGVLDGEKAVKNPDGNVVKWMLFREGKFIKENPR</sequence>
<evidence type="ECO:0000313" key="2">
    <source>
        <dbReference type="Proteomes" id="UP000232615"/>
    </source>
</evidence>
<evidence type="ECO:0000313" key="1">
    <source>
        <dbReference type="EMBL" id="AHC54796.1"/>
    </source>
</evidence>
<dbReference type="EMBL" id="KF483846">
    <property type="protein sequence ID" value="AHC54796.1"/>
    <property type="molecule type" value="Genomic_DNA"/>
</dbReference>
<keyword evidence="2" id="KW-1185">Reference proteome</keyword>
<organism evidence="1 2">
    <name type="scientific">Tunisvirus fontaine2</name>
    <dbReference type="NCBI Taxonomy" id="1421067"/>
    <lineage>
        <taxon>Viruses</taxon>
        <taxon>Varidnaviria</taxon>
        <taxon>Bamfordvirae</taxon>
        <taxon>Nucleocytoviricota</taxon>
        <taxon>Megaviricetes</taxon>
        <taxon>Pimascovirales</taxon>
        <taxon>Pimascovirales incertae sedis</taxon>
        <taxon>Marseilleviridae</taxon>
        <taxon>Losannavirus</taxon>
        <taxon>Losannavirus tunisense</taxon>
    </lineage>
</organism>
<proteinExistence type="predicted"/>
<evidence type="ECO:0008006" key="3">
    <source>
        <dbReference type="Google" id="ProtNLM"/>
    </source>
</evidence>
<reference evidence="1 2" key="1">
    <citation type="journal article" date="2014" name="Arch. Virol.">
        <title>Complete genome sequence of Tunisvirus, a new member of the proposed family Marseilleviridae.</title>
        <authorList>
            <person name="Aherfi S."/>
            <person name="Boughalmi M."/>
            <person name="Pagnier I."/>
            <person name="Fournous G."/>
            <person name="La Scola B."/>
            <person name="Raoult D."/>
            <person name="Colson P."/>
        </authorList>
    </citation>
    <scope>NUCLEOTIDE SEQUENCE [LARGE SCALE GENOMIC DNA]</scope>
    <source>
        <strain evidence="1 2">U484</strain>
    </source>
</reference>
<accession>V9SER1</accession>
<name>V9SER1_9VIRU</name>
<dbReference type="Proteomes" id="UP000232615">
    <property type="component" value="Segment"/>
</dbReference>
<protein>
    <recommendedName>
        <fullName evidence="3">MORN repeat-containing protein</fullName>
    </recommendedName>
</protein>
<dbReference type="SUPFAM" id="SSF82185">
    <property type="entry name" value="Histone H3 K4-specific methyltransferase SET7/9 N-terminal domain"/>
    <property type="match status" value="1"/>
</dbReference>
<gene>
    <name evidence="1" type="ORF">TNS_ORF78</name>
</gene>